<keyword evidence="2" id="KW-0812">Transmembrane</keyword>
<proteinExistence type="predicted"/>
<dbReference type="InterPro" id="IPR036195">
    <property type="entry name" value="AbfB_ABD_sf"/>
</dbReference>
<reference evidence="4 5" key="1">
    <citation type="submission" date="2019-06" db="EMBL/GenBank/DDBJ databases">
        <title>Sequencing the genomes of 1000 actinobacteria strains.</title>
        <authorList>
            <person name="Klenk H.-P."/>
        </authorList>
    </citation>
    <scope>NUCLEOTIDE SEQUENCE [LARGE SCALE GENOMIC DNA]</scope>
    <source>
        <strain evidence="4 5">DSM 43866</strain>
    </source>
</reference>
<dbReference type="OrthoDB" id="3298420at2"/>
<feature type="compositionally biased region" description="Low complexity" evidence="1">
    <location>
        <begin position="105"/>
        <end position="132"/>
    </location>
</feature>
<feature type="region of interest" description="Disordered" evidence="1">
    <location>
        <begin position="102"/>
        <end position="148"/>
    </location>
</feature>
<dbReference type="CDD" id="cd23399">
    <property type="entry name" value="beta-trefoil_ABD_ABFB"/>
    <property type="match status" value="1"/>
</dbReference>
<accession>A0A561WAI5</accession>
<feature type="region of interest" description="Disordered" evidence="1">
    <location>
        <begin position="1"/>
        <end position="51"/>
    </location>
</feature>
<dbReference type="EMBL" id="VIWY01000003">
    <property type="protein sequence ID" value="TWG20874.1"/>
    <property type="molecule type" value="Genomic_DNA"/>
</dbReference>
<keyword evidence="2" id="KW-0472">Membrane</keyword>
<dbReference type="GO" id="GO:0046373">
    <property type="term" value="P:L-arabinose metabolic process"/>
    <property type="evidence" value="ECO:0007669"/>
    <property type="project" value="InterPro"/>
</dbReference>
<protein>
    <submittedName>
        <fullName evidence="4">Alpha-L-arabinofuranosidase B-like protein</fullName>
    </submittedName>
</protein>
<evidence type="ECO:0000313" key="5">
    <source>
        <dbReference type="Proteomes" id="UP000320239"/>
    </source>
</evidence>
<comment type="caution">
    <text evidence="4">The sequence shown here is derived from an EMBL/GenBank/DDBJ whole genome shotgun (WGS) entry which is preliminary data.</text>
</comment>
<feature type="transmembrane region" description="Helical" evidence="2">
    <location>
        <begin position="60"/>
        <end position="80"/>
    </location>
</feature>
<name>A0A561WAI5_ACTTI</name>
<dbReference type="Pfam" id="PF05270">
    <property type="entry name" value="AbfB"/>
    <property type="match status" value="1"/>
</dbReference>
<organism evidence="4 5">
    <name type="scientific">Actinoplanes teichomyceticus</name>
    <dbReference type="NCBI Taxonomy" id="1867"/>
    <lineage>
        <taxon>Bacteria</taxon>
        <taxon>Bacillati</taxon>
        <taxon>Actinomycetota</taxon>
        <taxon>Actinomycetes</taxon>
        <taxon>Micromonosporales</taxon>
        <taxon>Micromonosporaceae</taxon>
        <taxon>Actinoplanes</taxon>
    </lineage>
</organism>
<dbReference type="GO" id="GO:0046556">
    <property type="term" value="F:alpha-L-arabinofuranosidase activity"/>
    <property type="evidence" value="ECO:0007669"/>
    <property type="project" value="InterPro"/>
</dbReference>
<feature type="domain" description="Alpha-L-arabinofuranosidase B arabinose-binding" evidence="3">
    <location>
        <begin position="168"/>
        <end position="283"/>
    </location>
</feature>
<evidence type="ECO:0000259" key="3">
    <source>
        <dbReference type="Pfam" id="PF05270"/>
    </source>
</evidence>
<dbReference type="InterPro" id="IPR007934">
    <property type="entry name" value="AbfB_ABD"/>
</dbReference>
<sequence>MPEDDTRSRLRVGGWVPPYSPDARCSAPRVGPTTPATFSPAPPPGFPGWSRRGGPLRRRAALTAVAVATLAVAALSAAALRGDPPPGDPAFVAGAVPPAPPPAQPVIIAPSSSSTPAPTGSAPTSRPAATPASHRRTSKPTRAWPAPSRATALTLRAGSTVALTLADDPGQRVRHRDLLGRIDAVGPSPGGIDRADSSFTVRAGLGNSGCVSFESVNFPGYFLRHENFIIKLHRPDGSQLFRQDATFCPIRIRSGAALALRSLNFPERFVAAFRGELRLRESAAGTALALVPRAVG</sequence>
<evidence type="ECO:0000256" key="1">
    <source>
        <dbReference type="SAM" id="MobiDB-lite"/>
    </source>
</evidence>
<dbReference type="Proteomes" id="UP000320239">
    <property type="component" value="Unassembled WGS sequence"/>
</dbReference>
<gene>
    <name evidence="4" type="ORF">FHX34_103403</name>
</gene>
<keyword evidence="2" id="KW-1133">Transmembrane helix</keyword>
<dbReference type="Gene3D" id="2.80.10.50">
    <property type="match status" value="1"/>
</dbReference>
<evidence type="ECO:0000313" key="4">
    <source>
        <dbReference type="EMBL" id="TWG20874.1"/>
    </source>
</evidence>
<dbReference type="SUPFAM" id="SSF110221">
    <property type="entry name" value="AbfB domain"/>
    <property type="match status" value="1"/>
</dbReference>
<dbReference type="RefSeq" id="WP_145830895.1">
    <property type="nucleotide sequence ID" value="NZ_BOMX01000106.1"/>
</dbReference>
<dbReference type="AlphaFoldDB" id="A0A561WAI5"/>
<keyword evidence="5" id="KW-1185">Reference proteome</keyword>
<evidence type="ECO:0000256" key="2">
    <source>
        <dbReference type="SAM" id="Phobius"/>
    </source>
</evidence>